<evidence type="ECO:0000256" key="1">
    <source>
        <dbReference type="ARBA" id="ARBA00004752"/>
    </source>
</evidence>
<dbReference type="InterPro" id="IPR038063">
    <property type="entry name" value="Transpep_catalytic_dom"/>
</dbReference>
<reference evidence="13" key="1">
    <citation type="journal article" date="2019" name="Int. J. Syst. Evol. Microbiol.">
        <title>The Global Catalogue of Microorganisms (GCM) 10K type strain sequencing project: providing services to taxonomists for standard genome sequencing and annotation.</title>
        <authorList>
            <consortium name="The Broad Institute Genomics Platform"/>
            <consortium name="The Broad Institute Genome Sequencing Center for Infectious Disease"/>
            <person name="Wu L."/>
            <person name="Ma J."/>
        </authorList>
    </citation>
    <scope>NUCLEOTIDE SEQUENCE [LARGE SCALE GENOMIC DNA]</scope>
    <source>
        <strain evidence="13">CCM 7435</strain>
    </source>
</reference>
<dbReference type="InterPro" id="IPR005490">
    <property type="entry name" value="LD_TPept_cat_dom"/>
</dbReference>
<evidence type="ECO:0000256" key="10">
    <source>
        <dbReference type="SAM" id="Phobius"/>
    </source>
</evidence>
<dbReference type="RefSeq" id="WP_213352152.1">
    <property type="nucleotide sequence ID" value="NZ_JBHUHD010000001.1"/>
</dbReference>
<dbReference type="EC" id="2.3.2.-" evidence="12"/>
<keyword evidence="4 12" id="KW-0808">Transferase</keyword>
<evidence type="ECO:0000259" key="11">
    <source>
        <dbReference type="PROSITE" id="PS52029"/>
    </source>
</evidence>
<evidence type="ECO:0000313" key="13">
    <source>
        <dbReference type="Proteomes" id="UP001597299"/>
    </source>
</evidence>
<keyword evidence="3" id="KW-0328">Glycosyltransferase</keyword>
<proteinExistence type="inferred from homology"/>
<name>A0ABW4YT78_9HYPH</name>
<keyword evidence="5" id="KW-0378">Hydrolase</keyword>
<evidence type="ECO:0000256" key="4">
    <source>
        <dbReference type="ARBA" id="ARBA00022679"/>
    </source>
</evidence>
<dbReference type="CDD" id="cd16913">
    <property type="entry name" value="YkuD_like"/>
    <property type="match status" value="1"/>
</dbReference>
<dbReference type="PROSITE" id="PS52029">
    <property type="entry name" value="LD_TPASE"/>
    <property type="match status" value="1"/>
</dbReference>
<feature type="transmembrane region" description="Helical" evidence="10">
    <location>
        <begin position="20"/>
        <end position="46"/>
    </location>
</feature>
<dbReference type="InterPro" id="IPR050979">
    <property type="entry name" value="LD-transpeptidase"/>
</dbReference>
<evidence type="ECO:0000256" key="5">
    <source>
        <dbReference type="ARBA" id="ARBA00022801"/>
    </source>
</evidence>
<evidence type="ECO:0000256" key="9">
    <source>
        <dbReference type="PROSITE-ProRule" id="PRU01373"/>
    </source>
</evidence>
<feature type="active site" description="Nucleophile" evidence="9">
    <location>
        <position position="228"/>
    </location>
</feature>
<comment type="pathway">
    <text evidence="1 9">Cell wall biogenesis; peptidoglycan biosynthesis.</text>
</comment>
<accession>A0ABW4YT78</accession>
<feature type="domain" description="L,D-TPase catalytic" evidence="11">
    <location>
        <begin position="123"/>
        <end position="252"/>
    </location>
</feature>
<keyword evidence="13" id="KW-1185">Reference proteome</keyword>
<feature type="active site" description="Proton donor/acceptor" evidence="9">
    <location>
        <position position="212"/>
    </location>
</feature>
<dbReference type="GO" id="GO:0016746">
    <property type="term" value="F:acyltransferase activity"/>
    <property type="evidence" value="ECO:0007669"/>
    <property type="project" value="UniProtKB-KW"/>
</dbReference>
<keyword evidence="10" id="KW-0812">Transmembrane</keyword>
<dbReference type="Proteomes" id="UP001597299">
    <property type="component" value="Unassembled WGS sequence"/>
</dbReference>
<keyword evidence="7 9" id="KW-0573">Peptidoglycan synthesis</keyword>
<organism evidence="12 13">
    <name type="scientific">Ancylobacter oerskovii</name>
    <dbReference type="NCBI Taxonomy" id="459519"/>
    <lineage>
        <taxon>Bacteria</taxon>
        <taxon>Pseudomonadati</taxon>
        <taxon>Pseudomonadota</taxon>
        <taxon>Alphaproteobacteria</taxon>
        <taxon>Hyphomicrobiales</taxon>
        <taxon>Xanthobacteraceae</taxon>
        <taxon>Ancylobacter</taxon>
    </lineage>
</organism>
<evidence type="ECO:0000256" key="7">
    <source>
        <dbReference type="ARBA" id="ARBA00022984"/>
    </source>
</evidence>
<keyword evidence="10" id="KW-1133">Transmembrane helix</keyword>
<keyword evidence="6 9" id="KW-0133">Cell shape</keyword>
<dbReference type="Pfam" id="PF03734">
    <property type="entry name" value="YkuD"/>
    <property type="match status" value="1"/>
</dbReference>
<evidence type="ECO:0000256" key="3">
    <source>
        <dbReference type="ARBA" id="ARBA00022676"/>
    </source>
</evidence>
<gene>
    <name evidence="12" type="ORF">ACFSNC_03630</name>
</gene>
<keyword evidence="12" id="KW-0012">Acyltransferase</keyword>
<keyword evidence="10" id="KW-0472">Membrane</keyword>
<dbReference type="Gene3D" id="2.40.440.10">
    <property type="entry name" value="L,D-transpeptidase catalytic domain-like"/>
    <property type="match status" value="1"/>
</dbReference>
<sequence>MHGRRRTGWRGGVHRSRRGIGLRAALAVASGIVLAAVIAALAGTLVATPAAAQARSWSGGGFYGIDDSNYAVFSAQPREGGGAAGGYFDANAPAPVYPGGGGRGVNTEYNRQIVPYVSADPPGTVIVDTGARFLYLLQGGGRALRYGIGVGREGFAWSGAERISRKAEWPSWTPPAEMHARRPGLPERMEGGPDNPLGARALYLGNTLYRIHGTNEADSIGRAVSSGCIRMRNDDVIDLYGRVRIGTLVRVI</sequence>
<evidence type="ECO:0000256" key="6">
    <source>
        <dbReference type="ARBA" id="ARBA00022960"/>
    </source>
</evidence>
<evidence type="ECO:0000256" key="2">
    <source>
        <dbReference type="ARBA" id="ARBA00005992"/>
    </source>
</evidence>
<dbReference type="PANTHER" id="PTHR30582:SF24">
    <property type="entry name" value="L,D-TRANSPEPTIDASE ERFK_SRFK-RELATED"/>
    <property type="match status" value="1"/>
</dbReference>
<keyword evidence="8 9" id="KW-0961">Cell wall biogenesis/degradation</keyword>
<comment type="similarity">
    <text evidence="2">Belongs to the YkuD family.</text>
</comment>
<comment type="caution">
    <text evidence="12">The sequence shown here is derived from an EMBL/GenBank/DDBJ whole genome shotgun (WGS) entry which is preliminary data.</text>
</comment>
<dbReference type="EMBL" id="JBHUHD010000001">
    <property type="protein sequence ID" value="MFD2139481.1"/>
    <property type="molecule type" value="Genomic_DNA"/>
</dbReference>
<evidence type="ECO:0000313" key="12">
    <source>
        <dbReference type="EMBL" id="MFD2139481.1"/>
    </source>
</evidence>
<dbReference type="PANTHER" id="PTHR30582">
    <property type="entry name" value="L,D-TRANSPEPTIDASE"/>
    <property type="match status" value="1"/>
</dbReference>
<dbReference type="SUPFAM" id="SSF141523">
    <property type="entry name" value="L,D-transpeptidase catalytic domain-like"/>
    <property type="match status" value="1"/>
</dbReference>
<evidence type="ECO:0000256" key="8">
    <source>
        <dbReference type="ARBA" id="ARBA00023316"/>
    </source>
</evidence>
<protein>
    <submittedName>
        <fullName evidence="12">L,D-transpeptidase</fullName>
        <ecNumber evidence="12">2.3.2.-</ecNumber>
    </submittedName>
</protein>